<name>X1RVR5_9ZZZZ</name>
<evidence type="ECO:0000259" key="1">
    <source>
        <dbReference type="Pfam" id="PF04101"/>
    </source>
</evidence>
<evidence type="ECO:0000313" key="2">
    <source>
        <dbReference type="EMBL" id="GAI84773.1"/>
    </source>
</evidence>
<dbReference type="InterPro" id="IPR007235">
    <property type="entry name" value="Glyco_trans_28_C"/>
</dbReference>
<dbReference type="AlphaFoldDB" id="X1RVR5"/>
<reference evidence="2" key="1">
    <citation type="journal article" date="2014" name="Front. Microbiol.">
        <title>High frequency of phylogenetically diverse reductive dehalogenase-homologous genes in deep subseafloor sedimentary metagenomes.</title>
        <authorList>
            <person name="Kawai M."/>
            <person name="Futagami T."/>
            <person name="Toyoda A."/>
            <person name="Takaki Y."/>
            <person name="Nishi S."/>
            <person name="Hori S."/>
            <person name="Arai W."/>
            <person name="Tsubouchi T."/>
            <person name="Morono Y."/>
            <person name="Uchiyama I."/>
            <person name="Ito T."/>
            <person name="Fujiyama A."/>
            <person name="Inagaki F."/>
            <person name="Takami H."/>
        </authorList>
    </citation>
    <scope>NUCLEOTIDE SEQUENCE</scope>
    <source>
        <strain evidence="2">Expedition CK06-06</strain>
    </source>
</reference>
<organism evidence="2">
    <name type="scientific">marine sediment metagenome</name>
    <dbReference type="NCBI Taxonomy" id="412755"/>
    <lineage>
        <taxon>unclassified sequences</taxon>
        <taxon>metagenomes</taxon>
        <taxon>ecological metagenomes</taxon>
    </lineage>
</organism>
<proteinExistence type="predicted"/>
<protein>
    <recommendedName>
        <fullName evidence="1">Glycosyl transferase family 28 C-terminal domain-containing protein</fullName>
    </recommendedName>
</protein>
<feature type="domain" description="Glycosyl transferase family 28 C-terminal" evidence="1">
    <location>
        <begin position="7"/>
        <end position="59"/>
    </location>
</feature>
<dbReference type="EMBL" id="BARW01009814">
    <property type="protein sequence ID" value="GAI84773.1"/>
    <property type="molecule type" value="Genomic_DNA"/>
</dbReference>
<dbReference type="GO" id="GO:0016758">
    <property type="term" value="F:hexosyltransferase activity"/>
    <property type="evidence" value="ECO:0007669"/>
    <property type="project" value="InterPro"/>
</dbReference>
<accession>X1RVR5</accession>
<sequence length="71" mass="8344">MCEGMLMIFVTVGTHTQSFNRLLKEIDRLAASKKLRGKIVAQIGHSSYEPKNIEWFRFTTFEKLNKFYKNT</sequence>
<feature type="non-terminal residue" evidence="2">
    <location>
        <position position="71"/>
    </location>
</feature>
<comment type="caution">
    <text evidence="2">The sequence shown here is derived from an EMBL/GenBank/DDBJ whole genome shotgun (WGS) entry which is preliminary data.</text>
</comment>
<gene>
    <name evidence="2" type="ORF">S12H4_19592</name>
</gene>
<dbReference type="Pfam" id="PF04101">
    <property type="entry name" value="Glyco_tran_28_C"/>
    <property type="match status" value="1"/>
</dbReference>